<feature type="domain" description="START" evidence="3">
    <location>
        <begin position="46"/>
        <end position="162"/>
    </location>
</feature>
<dbReference type="AlphaFoldDB" id="A0A9P0IP68"/>
<evidence type="ECO:0000259" key="3">
    <source>
        <dbReference type="PROSITE" id="PS50848"/>
    </source>
</evidence>
<feature type="compositionally biased region" description="Basic residues" evidence="1">
    <location>
        <begin position="246"/>
        <end position="258"/>
    </location>
</feature>
<feature type="compositionally biased region" description="Low complexity" evidence="1">
    <location>
        <begin position="199"/>
        <end position="211"/>
    </location>
</feature>
<dbReference type="PANTHER" id="PTHR19308">
    <property type="entry name" value="PHOSPHATIDYLCHOLINE TRANSFER PROTEIN"/>
    <property type="match status" value="1"/>
</dbReference>
<reference evidence="4" key="2">
    <citation type="submission" date="2022-10" db="EMBL/GenBank/DDBJ databases">
        <authorList>
            <consortium name="ENA_rothamsted_submissions"/>
            <consortium name="culmorum"/>
            <person name="King R."/>
        </authorList>
    </citation>
    <scope>NUCLEOTIDE SEQUENCE</scope>
</reference>
<keyword evidence="2" id="KW-0812">Transmembrane</keyword>
<proteinExistence type="predicted"/>
<dbReference type="InterPro" id="IPR002913">
    <property type="entry name" value="START_lipid-bd_dom"/>
</dbReference>
<organism evidence="4 5">
    <name type="scientific">Chironomus riparius</name>
    <dbReference type="NCBI Taxonomy" id="315576"/>
    <lineage>
        <taxon>Eukaryota</taxon>
        <taxon>Metazoa</taxon>
        <taxon>Ecdysozoa</taxon>
        <taxon>Arthropoda</taxon>
        <taxon>Hexapoda</taxon>
        <taxon>Insecta</taxon>
        <taxon>Pterygota</taxon>
        <taxon>Neoptera</taxon>
        <taxon>Endopterygota</taxon>
        <taxon>Diptera</taxon>
        <taxon>Nematocera</taxon>
        <taxon>Chironomoidea</taxon>
        <taxon>Chironomidae</taxon>
        <taxon>Chironominae</taxon>
        <taxon>Chironomus</taxon>
    </lineage>
</organism>
<keyword evidence="2" id="KW-0472">Membrane</keyword>
<keyword evidence="5" id="KW-1185">Reference proteome</keyword>
<protein>
    <recommendedName>
        <fullName evidence="3">START domain-containing protein</fullName>
    </recommendedName>
</protein>
<evidence type="ECO:0000313" key="5">
    <source>
        <dbReference type="Proteomes" id="UP001153620"/>
    </source>
</evidence>
<dbReference type="PANTHER" id="PTHR19308:SF14">
    <property type="entry name" value="START DOMAIN-CONTAINING PROTEIN"/>
    <property type="match status" value="1"/>
</dbReference>
<reference evidence="4" key="1">
    <citation type="submission" date="2022-01" db="EMBL/GenBank/DDBJ databases">
        <authorList>
            <person name="King R."/>
        </authorList>
    </citation>
    <scope>NUCLEOTIDE SEQUENCE</scope>
</reference>
<name>A0A9P0IP68_9DIPT</name>
<evidence type="ECO:0000256" key="1">
    <source>
        <dbReference type="SAM" id="MobiDB-lite"/>
    </source>
</evidence>
<sequence>MKNNLMTAIIKFHFFPANFFYASCLCSLSFIIKFCHLLPSYNVLIILYFSSFFLVQCPPPLRPRDFVLQRSWLDTGPNGEQMLISRSVPHKDFPPKKGYVRAFTHITGFLLRPMPTAGCMLNYVAQCDPCGKLPPWLVNKVTHTLGPRMIKDLRKAALGYVNWKQSQNHFRKPWRYPEDITVPRILIDDCWESGDGNDPSSTPSTPVTPVKSKPKKIPQSNGNDTNVNLNSNSNSASNSPITVQKKPSKKKFKFKFDK</sequence>
<gene>
    <name evidence="4" type="ORF">CHIRRI_LOCUS1701</name>
</gene>
<evidence type="ECO:0000313" key="4">
    <source>
        <dbReference type="EMBL" id="CAH1710587.1"/>
    </source>
</evidence>
<dbReference type="InterPro" id="IPR051213">
    <property type="entry name" value="START_lipid_transfer"/>
</dbReference>
<dbReference type="GO" id="GO:0005737">
    <property type="term" value="C:cytoplasm"/>
    <property type="evidence" value="ECO:0007669"/>
    <property type="project" value="UniProtKB-ARBA"/>
</dbReference>
<dbReference type="Proteomes" id="UP001153620">
    <property type="component" value="Chromosome 1"/>
</dbReference>
<dbReference type="SUPFAM" id="SSF55961">
    <property type="entry name" value="Bet v1-like"/>
    <property type="match status" value="1"/>
</dbReference>
<evidence type="ECO:0000256" key="2">
    <source>
        <dbReference type="SAM" id="Phobius"/>
    </source>
</evidence>
<feature type="compositionally biased region" description="Low complexity" evidence="1">
    <location>
        <begin position="220"/>
        <end position="239"/>
    </location>
</feature>
<feature type="transmembrane region" description="Helical" evidence="2">
    <location>
        <begin position="38"/>
        <end position="55"/>
    </location>
</feature>
<feature type="transmembrane region" description="Helical" evidence="2">
    <location>
        <begin position="12"/>
        <end position="32"/>
    </location>
</feature>
<accession>A0A9P0IP68</accession>
<dbReference type="GO" id="GO:0008289">
    <property type="term" value="F:lipid binding"/>
    <property type="evidence" value="ECO:0007669"/>
    <property type="project" value="InterPro"/>
</dbReference>
<keyword evidence="2" id="KW-1133">Transmembrane helix</keyword>
<dbReference type="Pfam" id="PF01852">
    <property type="entry name" value="START"/>
    <property type="match status" value="1"/>
</dbReference>
<dbReference type="PROSITE" id="PS50848">
    <property type="entry name" value="START"/>
    <property type="match status" value="1"/>
</dbReference>
<dbReference type="Gene3D" id="3.30.530.20">
    <property type="match status" value="1"/>
</dbReference>
<feature type="region of interest" description="Disordered" evidence="1">
    <location>
        <begin position="193"/>
        <end position="258"/>
    </location>
</feature>
<dbReference type="InterPro" id="IPR023393">
    <property type="entry name" value="START-like_dom_sf"/>
</dbReference>
<dbReference type="EMBL" id="OU895877">
    <property type="protein sequence ID" value="CAH1710587.1"/>
    <property type="molecule type" value="Genomic_DNA"/>
</dbReference>